<dbReference type="OrthoDB" id="3917128at2759"/>
<accession>A0A9P4K3Z7</accession>
<organism evidence="4 5">
    <name type="scientific">Lojkania enalia</name>
    <dbReference type="NCBI Taxonomy" id="147567"/>
    <lineage>
        <taxon>Eukaryota</taxon>
        <taxon>Fungi</taxon>
        <taxon>Dikarya</taxon>
        <taxon>Ascomycota</taxon>
        <taxon>Pezizomycotina</taxon>
        <taxon>Dothideomycetes</taxon>
        <taxon>Pleosporomycetidae</taxon>
        <taxon>Pleosporales</taxon>
        <taxon>Pleosporales incertae sedis</taxon>
        <taxon>Lojkania</taxon>
    </lineage>
</organism>
<feature type="compositionally biased region" description="Basic and acidic residues" evidence="1">
    <location>
        <begin position="388"/>
        <end position="407"/>
    </location>
</feature>
<evidence type="ECO:0000313" key="4">
    <source>
        <dbReference type="EMBL" id="KAF2261471.1"/>
    </source>
</evidence>
<keyword evidence="5" id="KW-1185">Reference proteome</keyword>
<feature type="chain" id="PRO_5040438207" evidence="3">
    <location>
        <begin position="22"/>
        <end position="428"/>
    </location>
</feature>
<gene>
    <name evidence="4" type="ORF">CC78DRAFT_619421</name>
</gene>
<name>A0A9P4K3Z7_9PLEO</name>
<keyword evidence="2" id="KW-0472">Membrane</keyword>
<keyword evidence="2" id="KW-0812">Transmembrane</keyword>
<feature type="region of interest" description="Disordered" evidence="1">
    <location>
        <begin position="373"/>
        <end position="428"/>
    </location>
</feature>
<feature type="compositionally biased region" description="Acidic residues" evidence="1">
    <location>
        <begin position="375"/>
        <end position="384"/>
    </location>
</feature>
<evidence type="ECO:0000313" key="5">
    <source>
        <dbReference type="Proteomes" id="UP000800093"/>
    </source>
</evidence>
<dbReference type="EMBL" id="ML986657">
    <property type="protein sequence ID" value="KAF2261471.1"/>
    <property type="molecule type" value="Genomic_DNA"/>
</dbReference>
<proteinExistence type="predicted"/>
<feature type="transmembrane region" description="Helical" evidence="2">
    <location>
        <begin position="321"/>
        <end position="344"/>
    </location>
</feature>
<evidence type="ECO:0000256" key="3">
    <source>
        <dbReference type="SAM" id="SignalP"/>
    </source>
</evidence>
<feature type="signal peptide" evidence="3">
    <location>
        <begin position="1"/>
        <end position="21"/>
    </location>
</feature>
<evidence type="ECO:0000256" key="2">
    <source>
        <dbReference type="SAM" id="Phobius"/>
    </source>
</evidence>
<reference evidence="5" key="1">
    <citation type="journal article" date="2020" name="Stud. Mycol.">
        <title>101 Dothideomycetes genomes: A test case for predicting lifestyles and emergence of pathogens.</title>
        <authorList>
            <person name="Haridas S."/>
            <person name="Albert R."/>
            <person name="Binder M."/>
            <person name="Bloem J."/>
            <person name="LaButti K."/>
            <person name="Salamov A."/>
            <person name="Andreopoulos B."/>
            <person name="Baker S."/>
            <person name="Barry K."/>
            <person name="Bills G."/>
            <person name="Bluhm B."/>
            <person name="Cannon C."/>
            <person name="Castanera R."/>
            <person name="Culley D."/>
            <person name="Daum C."/>
            <person name="Ezra D."/>
            <person name="Gonzalez J."/>
            <person name="Henrissat B."/>
            <person name="Kuo A."/>
            <person name="Liang C."/>
            <person name="Lipzen A."/>
            <person name="Lutzoni F."/>
            <person name="Magnuson J."/>
            <person name="Mondo S."/>
            <person name="Nolan M."/>
            <person name="Ohm R."/>
            <person name="Pangilinan J."/>
            <person name="Park H.-J."/>
            <person name="Ramirez L."/>
            <person name="Alfaro M."/>
            <person name="Sun H."/>
            <person name="Tritt A."/>
            <person name="Yoshinaga Y."/>
            <person name="Zwiers L.-H."/>
            <person name="Turgeon B."/>
            <person name="Goodwin S."/>
            <person name="Spatafora J."/>
            <person name="Crous P."/>
            <person name="Grigoriev I."/>
        </authorList>
    </citation>
    <scope>NUCLEOTIDE SEQUENCE [LARGE SCALE GENOMIC DNA]</scope>
    <source>
        <strain evidence="5">CBS 304.66</strain>
    </source>
</reference>
<sequence length="428" mass="48247">MRPLILPLLAAFFPCLPAARSGLPLDCAGSRDDRIQACQEPLDTITTVAPGEYYVAKLPCLDCPVARTPPGKPWEKHSITHDENDLYLNVSISPDRAALLLGLEPIFPVHTNPFPYFYVYQVSPDFSRANLDESRACTLRGCDRRTADANWCGCVDPTLGSLKLDFDLYQHTIRSSSKPGIGVTTWGITFDAIGGHSGYQGDPTWVFNHSDQKMLKVIFTGEVHEQEPYSDPQTSSSLFGPVIREQPPKYTLHNITSVELVPRTHVFAPKPALGFWAKIAYFFGKEPKVEDGHVVYLDEEWGDYGRKGTLKNAWGIFIYDWPWDVVGIIIASVAGALVLIYIFYRLGQLILRQRELARWHGMDAVWAEIRRDRGDDDEEEEEEGLLGAEERYTDRTPRPTLEIERNKPLPSKPLPEKPLPDIPLVEDL</sequence>
<dbReference type="AlphaFoldDB" id="A0A9P4K3Z7"/>
<keyword evidence="2" id="KW-1133">Transmembrane helix</keyword>
<protein>
    <submittedName>
        <fullName evidence="4">Uncharacterized protein</fullName>
    </submittedName>
</protein>
<keyword evidence="3" id="KW-0732">Signal</keyword>
<comment type="caution">
    <text evidence="4">The sequence shown here is derived from an EMBL/GenBank/DDBJ whole genome shotgun (WGS) entry which is preliminary data.</text>
</comment>
<evidence type="ECO:0000256" key="1">
    <source>
        <dbReference type="SAM" id="MobiDB-lite"/>
    </source>
</evidence>
<dbReference type="Proteomes" id="UP000800093">
    <property type="component" value="Unassembled WGS sequence"/>
</dbReference>